<name>A0A9P3GIT7_9APHY</name>
<keyword evidence="4" id="KW-1185">Reference proteome</keyword>
<dbReference type="Gene3D" id="3.30.70.100">
    <property type="match status" value="1"/>
</dbReference>
<accession>A0A9P3GIT7</accession>
<dbReference type="Pfam" id="PF07110">
    <property type="entry name" value="EthD"/>
    <property type="match status" value="1"/>
</dbReference>
<dbReference type="InterPro" id="IPR011008">
    <property type="entry name" value="Dimeric_a/b-barrel"/>
</dbReference>
<reference evidence="3 4" key="1">
    <citation type="submission" date="2021-08" db="EMBL/GenBank/DDBJ databases">
        <title>Draft Genome Sequence of Phanerochaete sordida strain YK-624.</title>
        <authorList>
            <person name="Mori T."/>
            <person name="Dohra H."/>
            <person name="Suzuki T."/>
            <person name="Kawagishi H."/>
            <person name="Hirai H."/>
        </authorList>
    </citation>
    <scope>NUCLEOTIDE SEQUENCE [LARGE SCALE GENOMIC DNA]</scope>
    <source>
        <strain evidence="3 4">YK-624</strain>
    </source>
</reference>
<sequence>MQSTYRSAFKLTPNRVRFTALFAPAEGVSNSHFKKYWLQEHGKKFMSLDIAKKNLTKYEQFHVNNDLSENLAAAMGASPRGRSLWGMAIFEAESWDKILEVFSHPEYQRVVYPDEKVIIDRSRTQVFAGEFATLLEKSRLRA</sequence>
<dbReference type="Proteomes" id="UP000703269">
    <property type="component" value="Unassembled WGS sequence"/>
</dbReference>
<comment type="similarity">
    <text evidence="1">Belongs to the tpcK family.</text>
</comment>
<evidence type="ECO:0000313" key="3">
    <source>
        <dbReference type="EMBL" id="GJE95912.1"/>
    </source>
</evidence>
<dbReference type="OrthoDB" id="3183782at2759"/>
<proteinExistence type="inferred from homology"/>
<dbReference type="InterPro" id="IPR009799">
    <property type="entry name" value="EthD_dom"/>
</dbReference>
<comment type="caution">
    <text evidence="3">The sequence shown here is derived from an EMBL/GenBank/DDBJ whole genome shotgun (WGS) entry which is preliminary data.</text>
</comment>
<dbReference type="AlphaFoldDB" id="A0A9P3GIT7"/>
<evidence type="ECO:0000259" key="2">
    <source>
        <dbReference type="Pfam" id="PF07110"/>
    </source>
</evidence>
<dbReference type="GO" id="GO:0016491">
    <property type="term" value="F:oxidoreductase activity"/>
    <property type="evidence" value="ECO:0007669"/>
    <property type="project" value="InterPro"/>
</dbReference>
<evidence type="ECO:0000313" key="4">
    <source>
        <dbReference type="Proteomes" id="UP000703269"/>
    </source>
</evidence>
<dbReference type="SUPFAM" id="SSF54909">
    <property type="entry name" value="Dimeric alpha+beta barrel"/>
    <property type="match status" value="1"/>
</dbReference>
<organism evidence="3 4">
    <name type="scientific">Phanerochaete sordida</name>
    <dbReference type="NCBI Taxonomy" id="48140"/>
    <lineage>
        <taxon>Eukaryota</taxon>
        <taxon>Fungi</taxon>
        <taxon>Dikarya</taxon>
        <taxon>Basidiomycota</taxon>
        <taxon>Agaricomycotina</taxon>
        <taxon>Agaricomycetes</taxon>
        <taxon>Polyporales</taxon>
        <taxon>Phanerochaetaceae</taxon>
        <taxon>Phanerochaete</taxon>
    </lineage>
</organism>
<feature type="domain" description="EthD" evidence="2">
    <location>
        <begin position="26"/>
        <end position="122"/>
    </location>
</feature>
<evidence type="ECO:0000256" key="1">
    <source>
        <dbReference type="ARBA" id="ARBA00005986"/>
    </source>
</evidence>
<gene>
    <name evidence="3" type="ORF">PsYK624_121030</name>
</gene>
<dbReference type="EMBL" id="BPQB01000053">
    <property type="protein sequence ID" value="GJE95912.1"/>
    <property type="molecule type" value="Genomic_DNA"/>
</dbReference>
<protein>
    <submittedName>
        <fullName evidence="3">EthD domain-containing protein</fullName>
    </submittedName>
</protein>